<dbReference type="Gene3D" id="1.10.455.10">
    <property type="entry name" value="Ribosomal protein S7 domain"/>
    <property type="match status" value="1"/>
</dbReference>
<dbReference type="PANTHER" id="PTHR11205">
    <property type="entry name" value="RIBOSOMAL PROTEIN S7"/>
    <property type="match status" value="1"/>
</dbReference>
<organism evidence="10 11">
    <name type="scientific">Salmo salar</name>
    <name type="common">Atlantic salmon</name>
    <dbReference type="NCBI Taxonomy" id="8030"/>
    <lineage>
        <taxon>Eukaryota</taxon>
        <taxon>Metazoa</taxon>
        <taxon>Chordata</taxon>
        <taxon>Craniata</taxon>
        <taxon>Vertebrata</taxon>
        <taxon>Euteleostomi</taxon>
        <taxon>Actinopterygii</taxon>
        <taxon>Neopterygii</taxon>
        <taxon>Teleostei</taxon>
        <taxon>Protacanthopterygii</taxon>
        <taxon>Salmoniformes</taxon>
        <taxon>Salmonidae</taxon>
        <taxon>Salmoninae</taxon>
        <taxon>Salmo</taxon>
    </lineage>
</organism>
<dbReference type="GO" id="GO:0006412">
    <property type="term" value="P:translation"/>
    <property type="evidence" value="ECO:0007669"/>
    <property type="project" value="InterPro"/>
</dbReference>
<dbReference type="InterPro" id="IPR023798">
    <property type="entry name" value="Ribosomal_uS7_dom"/>
</dbReference>
<dbReference type="STRING" id="8030.ENSSSAP00000098321"/>
<dbReference type="GO" id="GO:0015935">
    <property type="term" value="C:small ribosomal subunit"/>
    <property type="evidence" value="ECO:0007669"/>
    <property type="project" value="InterPro"/>
</dbReference>
<evidence type="ECO:0000256" key="2">
    <source>
        <dbReference type="ARBA" id="ARBA00022980"/>
    </source>
</evidence>
<evidence type="ECO:0000313" key="10">
    <source>
        <dbReference type="Proteomes" id="UP001652741"/>
    </source>
</evidence>
<dbReference type="InterPro" id="IPR005716">
    <property type="entry name" value="Ribosomal_uS7_euk/arc"/>
</dbReference>
<dbReference type="GO" id="GO:0003723">
    <property type="term" value="F:RNA binding"/>
    <property type="evidence" value="ECO:0007669"/>
    <property type="project" value="InterPro"/>
</dbReference>
<dbReference type="AlphaFoldDB" id="A0A1S3M391"/>
<dbReference type="Bgee" id="ENSSSAG00000073777">
    <property type="expression patterns" value="Expressed in head kidney and 25 other cell types or tissues"/>
</dbReference>
<dbReference type="OrthoDB" id="10264639at2759"/>
<dbReference type="PaxDb" id="8030-ENSSSAP00000098321"/>
<keyword evidence="3 8" id="KW-0687">Ribonucleoprotein</keyword>
<dbReference type="NCBIfam" id="TIGR01028">
    <property type="entry name" value="uS7_euk_arch"/>
    <property type="match status" value="1"/>
</dbReference>
<evidence type="ECO:0000313" key="11">
    <source>
        <dbReference type="RefSeq" id="XP_013997491.1"/>
    </source>
</evidence>
<dbReference type="InterPro" id="IPR036823">
    <property type="entry name" value="Ribosomal_uS7_dom_sf"/>
</dbReference>
<dbReference type="Proteomes" id="UP001652741">
    <property type="component" value="Chromosome ssa14"/>
</dbReference>
<dbReference type="InterPro" id="IPR000235">
    <property type="entry name" value="Ribosomal_uS7"/>
</dbReference>
<feature type="domain" description="Small ribosomal subunit protein uS7" evidence="9">
    <location>
        <begin position="192"/>
        <end position="350"/>
    </location>
</feature>
<reference evidence="11" key="1">
    <citation type="submission" date="2025-08" db="UniProtKB">
        <authorList>
            <consortium name="RefSeq"/>
        </authorList>
    </citation>
    <scope>IDENTIFICATION</scope>
</reference>
<evidence type="ECO:0000256" key="8">
    <source>
        <dbReference type="RuleBase" id="RU003619"/>
    </source>
</evidence>
<dbReference type="InterPro" id="IPR020606">
    <property type="entry name" value="Ribosomal_uS7_CS"/>
</dbReference>
<evidence type="ECO:0000256" key="3">
    <source>
        <dbReference type="ARBA" id="ARBA00023274"/>
    </source>
</evidence>
<gene>
    <name evidence="11" type="primary">LOC106570065</name>
</gene>
<name>A0A1S3M391_SALSA</name>
<keyword evidence="2 8" id="KW-0689">Ribosomal protein</keyword>
<sequence>MCAQDSREIRLLCIWDLLFQHMKHGTNTLHVAFIFLLSVLSLRHPNSVGRIIFIETYVNYHINNFNMRVYVKHVREIICSNFSCHYISKFHVNIGDEISAMELKFHKTRASRILLLHFRLAGYLHEATSSGPFYVFEKCGTERQTMTSESWETAPAVAETPEIKLFGKWSTDDVQINDISLQDYIAVKEKYAKYLPHSGGRYAAKRFRKAQCPIVERLTNSMMMHGRNNGKKLMTCRIVKHAFEIIHLLTGENPLQVLVNAIINSGPREDSTRIGRAGTVRRQAVDVSPLRRVNQAIWLLCTGAREAAFRNIKTIAECLADELINAAKGSSNSYAIKKKDELERVAKSNR</sequence>
<dbReference type="RefSeq" id="XP_013997491.1">
    <property type="nucleotide sequence ID" value="XM_014142016.2"/>
</dbReference>
<dbReference type="GO" id="GO:0003735">
    <property type="term" value="F:structural constituent of ribosome"/>
    <property type="evidence" value="ECO:0007669"/>
    <property type="project" value="InterPro"/>
</dbReference>
<dbReference type="Pfam" id="PF00177">
    <property type="entry name" value="Ribosomal_S7"/>
    <property type="match status" value="1"/>
</dbReference>
<proteinExistence type="inferred from homology"/>
<evidence type="ECO:0000259" key="9">
    <source>
        <dbReference type="Pfam" id="PF00177"/>
    </source>
</evidence>
<dbReference type="CDD" id="cd14867">
    <property type="entry name" value="uS7_Eukaryote"/>
    <property type="match status" value="1"/>
</dbReference>
<evidence type="ECO:0000256" key="5">
    <source>
        <dbReference type="ARBA" id="ARBA00044560"/>
    </source>
</evidence>
<comment type="subunit">
    <text evidence="7">Component of the small ribosomal subunit. Part of the small subunit (SSU) processome, composed of more than 70 proteins and the RNA chaperone small nucleolar RNA (snoRNA) U3.</text>
</comment>
<dbReference type="FunFam" id="1.10.455.10:FF:000003">
    <property type="entry name" value="40S ribosomal protein S5"/>
    <property type="match status" value="1"/>
</dbReference>
<protein>
    <recommendedName>
        <fullName evidence="4">Small ribosomal subunit protein uS7</fullName>
    </recommendedName>
    <alternativeName>
        <fullName evidence="5">40S ribosomal protein S5</fullName>
    </alternativeName>
</protein>
<dbReference type="SUPFAM" id="SSF47973">
    <property type="entry name" value="Ribosomal protein S7"/>
    <property type="match status" value="1"/>
</dbReference>
<dbReference type="NCBIfam" id="NF003106">
    <property type="entry name" value="PRK04027.1"/>
    <property type="match status" value="1"/>
</dbReference>
<dbReference type="KEGG" id="sasa:106570065"/>
<evidence type="ECO:0000256" key="4">
    <source>
        <dbReference type="ARBA" id="ARBA00044531"/>
    </source>
</evidence>
<comment type="function">
    <text evidence="6">Component of the small ribosomal subunit. The ribosome is a large ribonucleoprotein complex responsible for the synthesis of proteins in the cell. Part of the small subunit (SSU) processome, first precursor of the small eukaryotic ribosomal subunit. During the assembly of the SSU processome in the nucleolus, many ribosome biogenesis factors, an RNA chaperone and ribosomal proteins associate with the nascent pre-rRNA and work in concert to generate RNA folding, modifications, rearrangements and cleavage as well as targeted degradation of pre-ribosomal RNA by the RNA exosome.</text>
</comment>
<keyword evidence="10" id="KW-1185">Reference proteome</keyword>
<evidence type="ECO:0000256" key="1">
    <source>
        <dbReference type="ARBA" id="ARBA00007151"/>
    </source>
</evidence>
<dbReference type="GeneID" id="106570065"/>
<evidence type="ECO:0000256" key="7">
    <source>
        <dbReference type="ARBA" id="ARBA00046547"/>
    </source>
</evidence>
<dbReference type="GO" id="GO:0022626">
    <property type="term" value="C:cytosolic ribosome"/>
    <property type="evidence" value="ECO:0007669"/>
    <property type="project" value="UniProtKB-ARBA"/>
</dbReference>
<accession>A0A1S3M391</accession>
<dbReference type="PROSITE" id="PS00052">
    <property type="entry name" value="RIBOSOMAL_S7"/>
    <property type="match status" value="1"/>
</dbReference>
<evidence type="ECO:0000256" key="6">
    <source>
        <dbReference type="ARBA" id="ARBA00045441"/>
    </source>
</evidence>
<comment type="similarity">
    <text evidence="1 8">Belongs to the universal ribosomal protein uS7 family.</text>
</comment>